<evidence type="ECO:0000313" key="2">
    <source>
        <dbReference type="Proteomes" id="UP000587760"/>
    </source>
</evidence>
<organism evidence="1 2">
    <name type="scientific">Spirochaeta isovalerica</name>
    <dbReference type="NCBI Taxonomy" id="150"/>
    <lineage>
        <taxon>Bacteria</taxon>
        <taxon>Pseudomonadati</taxon>
        <taxon>Spirochaetota</taxon>
        <taxon>Spirochaetia</taxon>
        <taxon>Spirochaetales</taxon>
        <taxon>Spirochaetaceae</taxon>
        <taxon>Spirochaeta</taxon>
    </lineage>
</organism>
<dbReference type="Proteomes" id="UP000587760">
    <property type="component" value="Unassembled WGS sequence"/>
</dbReference>
<reference evidence="1 2" key="1">
    <citation type="submission" date="2020-08" db="EMBL/GenBank/DDBJ databases">
        <title>Genomic Encyclopedia of Type Strains, Phase IV (KMG-IV): sequencing the most valuable type-strain genomes for metagenomic binning, comparative biology and taxonomic classification.</title>
        <authorList>
            <person name="Goeker M."/>
        </authorList>
    </citation>
    <scope>NUCLEOTIDE SEQUENCE [LARGE SCALE GENOMIC DNA]</scope>
    <source>
        <strain evidence="1 2">DSM 2461</strain>
    </source>
</reference>
<gene>
    <name evidence="1" type="ORF">HNR50_002766</name>
</gene>
<evidence type="ECO:0008006" key="3">
    <source>
        <dbReference type="Google" id="ProtNLM"/>
    </source>
</evidence>
<evidence type="ECO:0000313" key="1">
    <source>
        <dbReference type="EMBL" id="MBB6481093.1"/>
    </source>
</evidence>
<protein>
    <recommendedName>
        <fullName evidence="3">Lipoprotein</fullName>
    </recommendedName>
</protein>
<keyword evidence="2" id="KW-1185">Reference proteome</keyword>
<accession>A0A841RAZ0</accession>
<comment type="caution">
    <text evidence="1">The sequence shown here is derived from an EMBL/GenBank/DDBJ whole genome shotgun (WGS) entry which is preliminary data.</text>
</comment>
<proteinExistence type="predicted"/>
<dbReference type="EMBL" id="JACHGJ010000005">
    <property type="protein sequence ID" value="MBB6481093.1"/>
    <property type="molecule type" value="Genomic_DNA"/>
</dbReference>
<dbReference type="RefSeq" id="WP_184747338.1">
    <property type="nucleotide sequence ID" value="NZ_JACHGJ010000005.1"/>
</dbReference>
<dbReference type="Gene3D" id="3.10.28.20">
    <property type="entry name" value="Acetamidase/Formamidase-like domains"/>
    <property type="match status" value="1"/>
</dbReference>
<name>A0A841RAZ0_9SPIO</name>
<sequence length="273" mass="30346">MKKDFLPLLIIFLILSQSGCLTRPPVTAVEISDEDMGHHEDSTPSLKDLSYDTSPLEGEFRIAALAPRFQLPEDETRYALANAGRQMSIYNGARVRFAKIMDQNVIGTVQDQKVDVLYDRDMALSYIEDMTVIGETRDPDAYAALVSLKGDTPENLPQTELIPGVRPSWINSPPESGQYIFGVGVSGRRRSVFESFYQADNLAMAEIAAFIETSIYSGIANIERTGESYNESTTSSQTVNLSDVYIEGMIVISRWREADNSFFYSLAVAPKPD</sequence>
<dbReference type="AlphaFoldDB" id="A0A841RAZ0"/>